<dbReference type="STRING" id="1563681.BFP71_13950"/>
<evidence type="ECO:0000313" key="2">
    <source>
        <dbReference type="EMBL" id="OEK04564.1"/>
    </source>
</evidence>
<reference evidence="2 3" key="1">
    <citation type="submission" date="2016-08" db="EMBL/GenBank/DDBJ databases">
        <title>Draft genome of Fabibacter sp. strain SK-8.</title>
        <authorList>
            <person name="Wong S.-K."/>
            <person name="Hamasaki K."/>
            <person name="Yoshizawa S."/>
        </authorList>
    </citation>
    <scope>NUCLEOTIDE SEQUENCE [LARGE SCALE GENOMIC DNA]</scope>
    <source>
        <strain evidence="2 3">SK-8</strain>
    </source>
</reference>
<sequence>MDLSTVNIRQKFDLFTDQWKPHIIGELNGQQVKLAKLQGSFVWHSHEHEDEYFQVFKGTLFMEFRDKTEVVKEGEMIIVPKGVEHNPYTKPNEEVWVLLFEPASTQHTGEVEHERTHNDQQWI</sequence>
<dbReference type="SUPFAM" id="SSF51182">
    <property type="entry name" value="RmlC-like cupins"/>
    <property type="match status" value="1"/>
</dbReference>
<evidence type="ECO:0000313" key="3">
    <source>
        <dbReference type="Proteomes" id="UP000095552"/>
    </source>
</evidence>
<dbReference type="OrthoDB" id="9794183at2"/>
<dbReference type="EMBL" id="MDGQ01000005">
    <property type="protein sequence ID" value="OEK04564.1"/>
    <property type="molecule type" value="Genomic_DNA"/>
</dbReference>
<dbReference type="InterPro" id="IPR011051">
    <property type="entry name" value="RmlC_Cupin_sf"/>
</dbReference>
<accession>A0A1E5SZL0</accession>
<dbReference type="Pfam" id="PF07883">
    <property type="entry name" value="Cupin_2"/>
    <property type="match status" value="1"/>
</dbReference>
<dbReference type="Gene3D" id="2.60.120.10">
    <property type="entry name" value="Jelly Rolls"/>
    <property type="match status" value="1"/>
</dbReference>
<protein>
    <submittedName>
        <fullName evidence="2">Mannose-6-phosphate isomerase</fullName>
    </submittedName>
</protein>
<dbReference type="CDD" id="cd02226">
    <property type="entry name" value="cupin_YdbB-like"/>
    <property type="match status" value="1"/>
</dbReference>
<keyword evidence="3" id="KW-1185">Reference proteome</keyword>
<gene>
    <name evidence="2" type="ORF">BFP71_13950</name>
</gene>
<dbReference type="PANTHER" id="PTHR36114">
    <property type="entry name" value="16.7 KDA PROTEIN IN WHIE LOCUS"/>
    <property type="match status" value="1"/>
</dbReference>
<dbReference type="AlphaFoldDB" id="A0A1E5SZL0"/>
<dbReference type="GO" id="GO:0016853">
    <property type="term" value="F:isomerase activity"/>
    <property type="evidence" value="ECO:0007669"/>
    <property type="project" value="UniProtKB-KW"/>
</dbReference>
<proteinExistence type="predicted"/>
<dbReference type="InterPro" id="IPR014710">
    <property type="entry name" value="RmlC-like_jellyroll"/>
</dbReference>
<dbReference type="InterPro" id="IPR052044">
    <property type="entry name" value="PKS_Associated_Protein"/>
</dbReference>
<evidence type="ECO:0000259" key="1">
    <source>
        <dbReference type="Pfam" id="PF07883"/>
    </source>
</evidence>
<dbReference type="InterPro" id="IPR013096">
    <property type="entry name" value="Cupin_2"/>
</dbReference>
<feature type="domain" description="Cupin type-2" evidence="1">
    <location>
        <begin position="38"/>
        <end position="95"/>
    </location>
</feature>
<comment type="caution">
    <text evidence="2">The sequence shown here is derived from an EMBL/GenBank/DDBJ whole genome shotgun (WGS) entry which is preliminary data.</text>
</comment>
<dbReference type="RefSeq" id="WP_069836069.1">
    <property type="nucleotide sequence ID" value="NZ_MDGQ01000005.1"/>
</dbReference>
<dbReference type="PANTHER" id="PTHR36114:SF1">
    <property type="entry name" value="16.7 KDA PROTEIN IN WHIE LOCUS"/>
    <property type="match status" value="1"/>
</dbReference>
<name>A0A1E5SZL0_9BACT</name>
<keyword evidence="2" id="KW-0413">Isomerase</keyword>
<dbReference type="Proteomes" id="UP000095552">
    <property type="component" value="Unassembled WGS sequence"/>
</dbReference>
<organism evidence="2 3">
    <name type="scientific">Roseivirga misakiensis</name>
    <dbReference type="NCBI Taxonomy" id="1563681"/>
    <lineage>
        <taxon>Bacteria</taxon>
        <taxon>Pseudomonadati</taxon>
        <taxon>Bacteroidota</taxon>
        <taxon>Cytophagia</taxon>
        <taxon>Cytophagales</taxon>
        <taxon>Roseivirgaceae</taxon>
        <taxon>Roseivirga</taxon>
    </lineage>
</organism>